<keyword evidence="3 12" id="KW-0813">Transport</keyword>
<comment type="similarity">
    <text evidence="2 12">Belongs to the amiloride-sensitive sodium channel (TC 1.A.6) family.</text>
</comment>
<evidence type="ECO:0000313" key="14">
    <source>
        <dbReference type="Proteomes" id="UP001652621"/>
    </source>
</evidence>
<keyword evidence="11 12" id="KW-0407">Ion channel</keyword>
<name>A0ABM3VE64_MUSDO</name>
<sequence>MWERGYYLISFTIVFSSGIFMAYYFLEKWQSTPVIISMSSRTTAIQDIPFPTVTFCNMNQALRSKVGKFPIDSPDYALLQKLCFQKYNYTRFRDFEPRYDGDTFANFIIRNAQTCDDMIIYCKFGPNVFKCTDLFREVLLDEGMCCVFNQMHPYFLFKGEYSPDYALLQKLCFQKYNYTRFRDFEPRYDGDTFANFIIRNAQTCDDMIIYCKVGKFPIDSPDYALLQKLCFQKYNYTRFRDFEPRYDGDTFANFIIRNAQTCDDMIIYCKFGPNVFKCTDLFREVLLDEGMCCVFNQMHPYFLFKGDLKFIRDYTSTNGRTTIPINWSIENGYPKPLPKNFYPRPALGTGVSMGLQVVLNASVNDYYCSSTNGAGFKMLLYNPVDSPHIKDTGLPITLGHQTRVRIKASRMESAQSLRNVRPRDRQCYFSDEKQLQYFKYYTRRNCEMECDAEFVLSVCGCIPYYMAMVQRNASVCFLKDMECVEWSERYLVASITQSCKQQCLAGCQEILFFPDLFVSPLARRNYSLLDPYYSNISSDVMKRDLAQVQIYYKENFFRGNTKVPYTGFTEFLSQTGGIMSLMVGFSVISVAEFFYFGFLKSLCDMLLRRWPQKMDTKDDLEENLGDDSEETSMDRIHNQMLLNRRKTIHNPLMVWHDLEQYQDKF</sequence>
<keyword evidence="7" id="KW-0915">Sodium</keyword>
<organism evidence="14 15">
    <name type="scientific">Musca domestica</name>
    <name type="common">House fly</name>
    <dbReference type="NCBI Taxonomy" id="7370"/>
    <lineage>
        <taxon>Eukaryota</taxon>
        <taxon>Metazoa</taxon>
        <taxon>Ecdysozoa</taxon>
        <taxon>Arthropoda</taxon>
        <taxon>Hexapoda</taxon>
        <taxon>Insecta</taxon>
        <taxon>Pterygota</taxon>
        <taxon>Neoptera</taxon>
        <taxon>Endopterygota</taxon>
        <taxon>Diptera</taxon>
        <taxon>Brachycera</taxon>
        <taxon>Muscomorpha</taxon>
        <taxon>Muscoidea</taxon>
        <taxon>Muscidae</taxon>
        <taxon>Musca</taxon>
    </lineage>
</organism>
<evidence type="ECO:0000256" key="13">
    <source>
        <dbReference type="SAM" id="Phobius"/>
    </source>
</evidence>
<dbReference type="InterPro" id="IPR001873">
    <property type="entry name" value="ENaC"/>
</dbReference>
<comment type="subcellular location">
    <subcellularLocation>
        <location evidence="1">Membrane</location>
        <topology evidence="1">Multi-pass membrane protein</topology>
    </subcellularLocation>
</comment>
<evidence type="ECO:0000256" key="11">
    <source>
        <dbReference type="ARBA" id="ARBA00023303"/>
    </source>
</evidence>
<dbReference type="PANTHER" id="PTHR11690:SF243">
    <property type="entry name" value="PICKPOCKET 12-RELATED"/>
    <property type="match status" value="1"/>
</dbReference>
<dbReference type="PRINTS" id="PR01078">
    <property type="entry name" value="AMINACHANNEL"/>
</dbReference>
<evidence type="ECO:0000256" key="4">
    <source>
        <dbReference type="ARBA" id="ARBA00022461"/>
    </source>
</evidence>
<evidence type="ECO:0000256" key="12">
    <source>
        <dbReference type="RuleBase" id="RU000679"/>
    </source>
</evidence>
<keyword evidence="14" id="KW-1185">Reference proteome</keyword>
<evidence type="ECO:0000256" key="8">
    <source>
        <dbReference type="ARBA" id="ARBA00023065"/>
    </source>
</evidence>
<gene>
    <name evidence="15" type="primary">LOC105261580</name>
</gene>
<dbReference type="PANTHER" id="PTHR11690">
    <property type="entry name" value="AMILORIDE-SENSITIVE SODIUM CHANNEL-RELATED"/>
    <property type="match status" value="1"/>
</dbReference>
<proteinExistence type="inferred from homology"/>
<feature type="transmembrane region" description="Helical" evidence="13">
    <location>
        <begin position="7"/>
        <end position="26"/>
    </location>
</feature>
<keyword evidence="9 13" id="KW-0472">Membrane</keyword>
<evidence type="ECO:0000256" key="7">
    <source>
        <dbReference type="ARBA" id="ARBA00023053"/>
    </source>
</evidence>
<evidence type="ECO:0000256" key="1">
    <source>
        <dbReference type="ARBA" id="ARBA00004141"/>
    </source>
</evidence>
<evidence type="ECO:0000313" key="15">
    <source>
        <dbReference type="RefSeq" id="XP_058984093.1"/>
    </source>
</evidence>
<dbReference type="Pfam" id="PF00858">
    <property type="entry name" value="ASC"/>
    <property type="match status" value="2"/>
</dbReference>
<evidence type="ECO:0000256" key="5">
    <source>
        <dbReference type="ARBA" id="ARBA00022692"/>
    </source>
</evidence>
<dbReference type="Gene3D" id="1.10.287.770">
    <property type="entry name" value="YojJ-like"/>
    <property type="match status" value="1"/>
</dbReference>
<accession>A0ABM3VE64</accession>
<evidence type="ECO:0000256" key="3">
    <source>
        <dbReference type="ARBA" id="ARBA00022448"/>
    </source>
</evidence>
<dbReference type="RefSeq" id="XP_058984093.1">
    <property type="nucleotide sequence ID" value="XM_059128110.1"/>
</dbReference>
<evidence type="ECO:0000256" key="2">
    <source>
        <dbReference type="ARBA" id="ARBA00007193"/>
    </source>
</evidence>
<dbReference type="Proteomes" id="UP001652621">
    <property type="component" value="Unplaced"/>
</dbReference>
<evidence type="ECO:0000256" key="9">
    <source>
        <dbReference type="ARBA" id="ARBA00023136"/>
    </source>
</evidence>
<protein>
    <submittedName>
        <fullName evidence="15">Pickpocket protein 28-like</fullName>
    </submittedName>
</protein>
<reference evidence="15" key="1">
    <citation type="submission" date="2025-08" db="UniProtKB">
        <authorList>
            <consortium name="RefSeq"/>
        </authorList>
    </citation>
    <scope>IDENTIFICATION</scope>
    <source>
        <strain evidence="15">Aabys</strain>
        <tissue evidence="15">Whole body</tissue>
    </source>
</reference>
<dbReference type="Gene3D" id="2.60.470.10">
    <property type="entry name" value="Acid-sensing ion channels like domains"/>
    <property type="match status" value="1"/>
</dbReference>
<dbReference type="GeneID" id="105261580"/>
<keyword evidence="4 12" id="KW-0894">Sodium channel</keyword>
<evidence type="ECO:0000256" key="10">
    <source>
        <dbReference type="ARBA" id="ARBA00023201"/>
    </source>
</evidence>
<evidence type="ECO:0000256" key="6">
    <source>
        <dbReference type="ARBA" id="ARBA00022989"/>
    </source>
</evidence>
<keyword evidence="8 12" id="KW-0406">Ion transport</keyword>
<keyword evidence="5 12" id="KW-0812">Transmembrane</keyword>
<keyword evidence="10 12" id="KW-0739">Sodium transport</keyword>
<feature type="transmembrane region" description="Helical" evidence="13">
    <location>
        <begin position="578"/>
        <end position="599"/>
    </location>
</feature>
<keyword evidence="6 13" id="KW-1133">Transmembrane helix</keyword>